<dbReference type="Pfam" id="PF10163">
    <property type="entry name" value="EnY2"/>
    <property type="match status" value="1"/>
</dbReference>
<dbReference type="Gene3D" id="1.10.246.140">
    <property type="match status" value="1"/>
</dbReference>
<dbReference type="OrthoDB" id="6221744at2759"/>
<accession>A0A165IGD3</accession>
<dbReference type="AlphaFoldDB" id="A0A165IGD3"/>
<evidence type="ECO:0000256" key="1">
    <source>
        <dbReference type="SAM" id="MobiDB-lite"/>
    </source>
</evidence>
<dbReference type="InterPro" id="IPR018783">
    <property type="entry name" value="TF_ENY2"/>
</dbReference>
<proteinExistence type="predicted"/>
<dbReference type="GO" id="GO:0005643">
    <property type="term" value="C:nuclear pore"/>
    <property type="evidence" value="ECO:0007669"/>
    <property type="project" value="InterPro"/>
</dbReference>
<evidence type="ECO:0000313" key="3">
    <source>
        <dbReference type="Proteomes" id="UP000076842"/>
    </source>
</evidence>
<gene>
    <name evidence="2" type="ORF">CALCODRAFT_480628</name>
</gene>
<feature type="region of interest" description="Disordered" evidence="1">
    <location>
        <begin position="1"/>
        <end position="43"/>
    </location>
</feature>
<feature type="compositionally biased region" description="Low complexity" evidence="1">
    <location>
        <begin position="1"/>
        <end position="36"/>
    </location>
</feature>
<protein>
    <recommendedName>
        <fullName evidence="4">Transcription and mRNA export factor SUS1</fullName>
    </recommendedName>
</protein>
<dbReference type="GO" id="GO:0003713">
    <property type="term" value="F:transcription coactivator activity"/>
    <property type="evidence" value="ECO:0007669"/>
    <property type="project" value="InterPro"/>
</dbReference>
<reference evidence="2 3" key="1">
    <citation type="journal article" date="2016" name="Mol. Biol. Evol.">
        <title>Comparative Genomics of Early-Diverging Mushroom-Forming Fungi Provides Insights into the Origins of Lignocellulose Decay Capabilities.</title>
        <authorList>
            <person name="Nagy L.G."/>
            <person name="Riley R."/>
            <person name="Tritt A."/>
            <person name="Adam C."/>
            <person name="Daum C."/>
            <person name="Floudas D."/>
            <person name="Sun H."/>
            <person name="Yadav J.S."/>
            <person name="Pangilinan J."/>
            <person name="Larsson K.H."/>
            <person name="Matsuura K."/>
            <person name="Barry K."/>
            <person name="Labutti K."/>
            <person name="Kuo R."/>
            <person name="Ohm R.A."/>
            <person name="Bhattacharya S.S."/>
            <person name="Shirouzu T."/>
            <person name="Yoshinaga Y."/>
            <person name="Martin F.M."/>
            <person name="Grigoriev I.V."/>
            <person name="Hibbett D.S."/>
        </authorList>
    </citation>
    <scope>NUCLEOTIDE SEQUENCE [LARGE SCALE GENOMIC DNA]</scope>
    <source>
        <strain evidence="2 3">HHB12733</strain>
    </source>
</reference>
<dbReference type="InParanoid" id="A0A165IGD3"/>
<sequence length="140" mass="14541">MSDSGRSARSGSGSSTAASVSATSASASAATGAGAAREGEDGVDPELWAAVQARLLRSGEWIRLQTALRHKLLECGYLDDLLSLALSTTTTPTSPPGQTHTFPSLLASVQSYGTGRLPDGVRREVEGLLGEWLERNLRAG</sequence>
<dbReference type="EMBL" id="KV423930">
    <property type="protein sequence ID" value="KZT60538.1"/>
    <property type="molecule type" value="Genomic_DNA"/>
</dbReference>
<dbReference type="InterPro" id="IPR038212">
    <property type="entry name" value="TF_EnY2_sf"/>
</dbReference>
<dbReference type="STRING" id="1353952.A0A165IGD3"/>
<name>A0A165IGD3_9BASI</name>
<dbReference type="GO" id="GO:0000124">
    <property type="term" value="C:SAGA complex"/>
    <property type="evidence" value="ECO:0007669"/>
    <property type="project" value="InterPro"/>
</dbReference>
<evidence type="ECO:0000313" key="2">
    <source>
        <dbReference type="EMBL" id="KZT60538.1"/>
    </source>
</evidence>
<organism evidence="2 3">
    <name type="scientific">Calocera cornea HHB12733</name>
    <dbReference type="NCBI Taxonomy" id="1353952"/>
    <lineage>
        <taxon>Eukaryota</taxon>
        <taxon>Fungi</taxon>
        <taxon>Dikarya</taxon>
        <taxon>Basidiomycota</taxon>
        <taxon>Agaricomycotina</taxon>
        <taxon>Dacrymycetes</taxon>
        <taxon>Dacrymycetales</taxon>
        <taxon>Dacrymycetaceae</taxon>
        <taxon>Calocera</taxon>
    </lineage>
</organism>
<keyword evidence="3" id="KW-1185">Reference proteome</keyword>
<dbReference type="Proteomes" id="UP000076842">
    <property type="component" value="Unassembled WGS sequence"/>
</dbReference>
<dbReference type="GO" id="GO:0006406">
    <property type="term" value="P:mRNA export from nucleus"/>
    <property type="evidence" value="ECO:0007669"/>
    <property type="project" value="InterPro"/>
</dbReference>
<evidence type="ECO:0008006" key="4">
    <source>
        <dbReference type="Google" id="ProtNLM"/>
    </source>
</evidence>